<comment type="caution">
    <text evidence="2">The sequence shown here is derived from an EMBL/GenBank/DDBJ whole genome shotgun (WGS) entry which is preliminary data.</text>
</comment>
<gene>
    <name evidence="2" type="ORF">BV898_19739</name>
</gene>
<name>A0A9X6RPX8_HYPEX</name>
<protein>
    <submittedName>
        <fullName evidence="2">Uncharacterized protein</fullName>
    </submittedName>
</protein>
<evidence type="ECO:0000313" key="2">
    <source>
        <dbReference type="EMBL" id="OWA55355.1"/>
    </source>
</evidence>
<reference evidence="3" key="1">
    <citation type="submission" date="2017-01" db="EMBL/GenBank/DDBJ databases">
        <title>Comparative genomics of anhydrobiosis in the tardigrade Hypsibius dujardini.</title>
        <authorList>
            <person name="Yoshida Y."/>
            <person name="Koutsovoulos G."/>
            <person name="Laetsch D."/>
            <person name="Stevens L."/>
            <person name="Kumar S."/>
            <person name="Horikawa D."/>
            <person name="Ishino K."/>
            <person name="Komine S."/>
            <person name="Tomita M."/>
            <person name="Blaxter M."/>
            <person name="Arakawa K."/>
        </authorList>
    </citation>
    <scope>NUCLEOTIDE SEQUENCE [LARGE SCALE GENOMIC DNA]</scope>
    <source>
        <strain evidence="3">Z151</strain>
    </source>
</reference>
<dbReference type="EMBL" id="MTYJ01000688">
    <property type="protein sequence ID" value="OWA55355.1"/>
    <property type="molecule type" value="Genomic_DNA"/>
</dbReference>
<evidence type="ECO:0000256" key="1">
    <source>
        <dbReference type="SAM" id="MobiDB-lite"/>
    </source>
</evidence>
<dbReference type="AlphaFoldDB" id="A0A9X6RPX8"/>
<evidence type="ECO:0000313" key="3">
    <source>
        <dbReference type="Proteomes" id="UP000192578"/>
    </source>
</evidence>
<keyword evidence="3" id="KW-1185">Reference proteome</keyword>
<accession>A0A9X6RPX8</accession>
<sequence length="93" mass="10313">MTVFVKRATSPKTGTVALRHYPYPRSAKPPSGRALQRYNGLTYSANMPTQRVPTKTVTPTRLVSLVPAEQPPLNEFQRLATPPSSDGRVPPRR</sequence>
<organism evidence="2 3">
    <name type="scientific">Hypsibius exemplaris</name>
    <name type="common">Freshwater tardigrade</name>
    <dbReference type="NCBI Taxonomy" id="2072580"/>
    <lineage>
        <taxon>Eukaryota</taxon>
        <taxon>Metazoa</taxon>
        <taxon>Ecdysozoa</taxon>
        <taxon>Tardigrada</taxon>
        <taxon>Eutardigrada</taxon>
        <taxon>Parachela</taxon>
        <taxon>Hypsibioidea</taxon>
        <taxon>Hypsibiidae</taxon>
        <taxon>Hypsibius</taxon>
    </lineage>
</organism>
<proteinExistence type="predicted"/>
<feature type="region of interest" description="Disordered" evidence="1">
    <location>
        <begin position="68"/>
        <end position="93"/>
    </location>
</feature>
<dbReference type="Proteomes" id="UP000192578">
    <property type="component" value="Unassembled WGS sequence"/>
</dbReference>